<comment type="subcellular location">
    <subcellularLocation>
        <location evidence="8">Cell membrane</location>
        <topology evidence="8">Multi-pass membrane protein</topology>
    </subcellularLocation>
</comment>
<dbReference type="Pfam" id="PF04647">
    <property type="entry name" value="AgrB"/>
    <property type="match status" value="1"/>
</dbReference>
<comment type="function">
    <text evidence="8">May be involved in the proteolytic processing of a quorum sensing system signal molecule precursor.</text>
</comment>
<feature type="transmembrane region" description="Helical" evidence="8">
    <location>
        <begin position="143"/>
        <end position="162"/>
    </location>
</feature>
<dbReference type="GO" id="GO:0006508">
    <property type="term" value="P:proteolysis"/>
    <property type="evidence" value="ECO:0007669"/>
    <property type="project" value="UniProtKB-KW"/>
</dbReference>
<evidence type="ECO:0000256" key="2">
    <source>
        <dbReference type="ARBA" id="ARBA00022654"/>
    </source>
</evidence>
<evidence type="ECO:0000256" key="7">
    <source>
        <dbReference type="ARBA" id="ARBA00023136"/>
    </source>
</evidence>
<sequence length="242" mass="27613">MMENMLANGLVIFLIVPNIFDVHLNKQKRGTIMEVNVIKKKLAEKIAFKLATKINNQAETDNLHFVKMKYGLEVLVINLSKIFLILMMAEILGILKGTLIIMLSFALIRRYAFGVHAKGSINCTITTSLCFFIGACIPKFLNITNYIILIIFFQVILLLYLYSPADTEARPLLGKKLRSKLKMKALFSACILMILSFSINDSDLKFYISYGVLCESITITPIIYKLFGRGYKNYERYKEAIH</sequence>
<feature type="transmembrane region" description="Helical" evidence="8">
    <location>
        <begin position="183"/>
        <end position="200"/>
    </location>
</feature>
<feature type="transmembrane region" description="Helical" evidence="8">
    <location>
        <begin position="206"/>
        <end position="227"/>
    </location>
</feature>
<dbReference type="EMBL" id="CP017255">
    <property type="protein sequence ID" value="AOR25023.2"/>
    <property type="molecule type" value="Genomic_DNA"/>
</dbReference>
<gene>
    <name evidence="9" type="ORF">BGI42_14850</name>
</gene>
<evidence type="ECO:0000256" key="6">
    <source>
        <dbReference type="ARBA" id="ARBA00022989"/>
    </source>
</evidence>
<reference evidence="10" key="1">
    <citation type="submission" date="2016-09" db="EMBL/GenBank/DDBJ databases">
        <title>Genomics of Clostridium taeniosporum, an organism which forms endospores with ribbon-like appendages.</title>
        <authorList>
            <person name="Walker J.R."/>
        </authorList>
    </citation>
    <scope>NUCLEOTIDE SEQUENCE [LARGE SCALE GENOMIC DNA]</scope>
    <source>
        <strain evidence="10">1/k</strain>
        <plasmid evidence="10">Plasmid pct2</plasmid>
    </source>
</reference>
<keyword evidence="9" id="KW-0614">Plasmid</keyword>
<dbReference type="Proteomes" id="UP000094652">
    <property type="component" value="Plasmid pCt2"/>
</dbReference>
<evidence type="ECO:0000256" key="4">
    <source>
        <dbReference type="ARBA" id="ARBA00022692"/>
    </source>
</evidence>
<organism evidence="9 10">
    <name type="scientific">Clostridium taeniosporum</name>
    <dbReference type="NCBI Taxonomy" id="394958"/>
    <lineage>
        <taxon>Bacteria</taxon>
        <taxon>Bacillati</taxon>
        <taxon>Bacillota</taxon>
        <taxon>Clostridia</taxon>
        <taxon>Eubacteriales</taxon>
        <taxon>Clostridiaceae</taxon>
        <taxon>Clostridium</taxon>
    </lineage>
</organism>
<dbReference type="RefSeq" id="WP_084023919.1">
    <property type="nucleotide sequence ID" value="NZ_CP017255.2"/>
</dbReference>
<keyword evidence="6 8" id="KW-1133">Transmembrane helix</keyword>
<keyword evidence="7 8" id="KW-0472">Membrane</keyword>
<evidence type="ECO:0000313" key="10">
    <source>
        <dbReference type="Proteomes" id="UP000094652"/>
    </source>
</evidence>
<evidence type="ECO:0000256" key="1">
    <source>
        <dbReference type="ARBA" id="ARBA00022475"/>
    </source>
</evidence>
<dbReference type="AlphaFoldDB" id="A0A1D7XNV7"/>
<keyword evidence="4 8" id="KW-0812">Transmembrane</keyword>
<feature type="transmembrane region" description="Helical" evidence="8">
    <location>
        <begin position="94"/>
        <end position="112"/>
    </location>
</feature>
<dbReference type="GO" id="GO:0008233">
    <property type="term" value="F:peptidase activity"/>
    <property type="evidence" value="ECO:0007669"/>
    <property type="project" value="UniProtKB-UniRule"/>
</dbReference>
<keyword evidence="3 8" id="KW-0645">Protease</keyword>
<evidence type="ECO:0000256" key="5">
    <source>
        <dbReference type="ARBA" id="ARBA00022801"/>
    </source>
</evidence>
<dbReference type="SMART" id="SM00793">
    <property type="entry name" value="AgrB"/>
    <property type="match status" value="1"/>
</dbReference>
<dbReference type="GO" id="GO:0005886">
    <property type="term" value="C:plasma membrane"/>
    <property type="evidence" value="ECO:0007669"/>
    <property type="project" value="UniProtKB-SubCell"/>
</dbReference>
<feature type="transmembrane region" description="Helical" evidence="8">
    <location>
        <begin position="119"/>
        <end position="137"/>
    </location>
</feature>
<dbReference type="HAMAP" id="MF_00784">
    <property type="entry name" value="AgrB"/>
    <property type="match status" value="1"/>
</dbReference>
<dbReference type="InterPro" id="IPR006741">
    <property type="entry name" value="AgrB"/>
</dbReference>
<keyword evidence="10" id="KW-1185">Reference proteome</keyword>
<dbReference type="EC" id="3.4.-.-" evidence="8"/>
<keyword evidence="2 8" id="KW-0673">Quorum sensing</keyword>
<dbReference type="OrthoDB" id="2360675at2"/>
<evidence type="ECO:0000313" key="9">
    <source>
        <dbReference type="EMBL" id="AOR25023.2"/>
    </source>
</evidence>
<evidence type="ECO:0000256" key="3">
    <source>
        <dbReference type="ARBA" id="ARBA00022670"/>
    </source>
</evidence>
<keyword evidence="1 8" id="KW-1003">Cell membrane</keyword>
<keyword evidence="5 8" id="KW-0378">Hydrolase</keyword>
<dbReference type="KEGG" id="ctae:BGI42_14850"/>
<comment type="similarity">
    <text evidence="8">Belongs to the AgrB family.</text>
</comment>
<accession>A0A1D7XNV7</accession>
<proteinExistence type="inferred from homology"/>
<geneLocation type="plasmid" evidence="10">
    <name>pct2</name>
</geneLocation>
<evidence type="ECO:0000256" key="8">
    <source>
        <dbReference type="HAMAP-Rule" id="MF_00784"/>
    </source>
</evidence>
<dbReference type="GO" id="GO:0009372">
    <property type="term" value="P:quorum sensing"/>
    <property type="evidence" value="ECO:0007669"/>
    <property type="project" value="UniProtKB-UniRule"/>
</dbReference>
<name>A0A1D7XNV7_9CLOT</name>
<protein>
    <recommendedName>
        <fullName evidence="8">Putative AgrB-like protein</fullName>
        <ecNumber evidence="8">3.4.-.-</ecNumber>
    </recommendedName>
</protein>